<dbReference type="NCBIfam" id="NF008022">
    <property type="entry name" value="PRK10752.1"/>
    <property type="match status" value="1"/>
</dbReference>
<dbReference type="NCBIfam" id="TIGR00971">
    <property type="entry name" value="3a0106s03"/>
    <property type="match status" value="1"/>
</dbReference>
<evidence type="ECO:0000313" key="7">
    <source>
        <dbReference type="EMBL" id="WIM86797.1"/>
    </source>
</evidence>
<organism evidence="7 8">
    <name type="scientific">Candidatus Mycobacterium wuenschmannii</name>
    <dbReference type="NCBI Taxonomy" id="3027808"/>
    <lineage>
        <taxon>Bacteria</taxon>
        <taxon>Bacillati</taxon>
        <taxon>Actinomycetota</taxon>
        <taxon>Actinomycetes</taxon>
        <taxon>Mycobacteriales</taxon>
        <taxon>Mycobacteriaceae</taxon>
        <taxon>Mycobacterium</taxon>
    </lineage>
</organism>
<evidence type="ECO:0000256" key="2">
    <source>
        <dbReference type="ARBA" id="ARBA00006099"/>
    </source>
</evidence>
<evidence type="ECO:0000256" key="6">
    <source>
        <dbReference type="SAM" id="Phobius"/>
    </source>
</evidence>
<dbReference type="InterPro" id="IPR005669">
    <property type="entry name" value="Thiosulph/SO4-bd"/>
</dbReference>
<dbReference type="EMBL" id="CP126981">
    <property type="protein sequence ID" value="WIM86797.1"/>
    <property type="molecule type" value="Genomic_DNA"/>
</dbReference>
<keyword evidence="8" id="KW-1185">Reference proteome</keyword>
<evidence type="ECO:0000256" key="5">
    <source>
        <dbReference type="ARBA" id="ARBA00022764"/>
    </source>
</evidence>
<keyword evidence="6" id="KW-1133">Transmembrane helix</keyword>
<keyword evidence="5" id="KW-0574">Periplasm</keyword>
<evidence type="ECO:0000313" key="8">
    <source>
        <dbReference type="Proteomes" id="UP001236585"/>
    </source>
</evidence>
<dbReference type="Gene3D" id="3.40.190.10">
    <property type="entry name" value="Periplasmic binding protein-like II"/>
    <property type="match status" value="2"/>
</dbReference>
<evidence type="ECO:0000256" key="4">
    <source>
        <dbReference type="ARBA" id="ARBA00022729"/>
    </source>
</evidence>
<dbReference type="RefSeq" id="WP_285186304.1">
    <property type="nucleotide sequence ID" value="NZ_CP126981.1"/>
</dbReference>
<keyword evidence="6" id="KW-0812">Transmembrane</keyword>
<comment type="similarity">
    <text evidence="2">Belongs to the prokaryotic sulfate-binding protein family.</text>
</comment>
<keyword evidence="4" id="KW-0732">Signal</keyword>
<dbReference type="PANTHER" id="PTHR30368:SF2">
    <property type="entry name" value="SULFATE-BINDING PROTEIN"/>
    <property type="match status" value="1"/>
</dbReference>
<dbReference type="SUPFAM" id="SSF53850">
    <property type="entry name" value="Periplasmic binding protein-like II"/>
    <property type="match status" value="1"/>
</dbReference>
<feature type="transmembrane region" description="Helical" evidence="6">
    <location>
        <begin position="21"/>
        <end position="41"/>
    </location>
</feature>
<dbReference type="PANTHER" id="PTHR30368">
    <property type="entry name" value="SULFATE-BINDING PROTEIN"/>
    <property type="match status" value="1"/>
</dbReference>
<dbReference type="Proteomes" id="UP001236585">
    <property type="component" value="Chromosome"/>
</dbReference>
<reference evidence="7 8" key="1">
    <citation type="journal article" date="2023" name="Microbiol. Resour. Announc.">
        <title>Complete Genome Sequence of Mycobacterium wuenschmanii, a novel Nontuberculous Mycobacterium Isolated from a captive population of Amazon Milk Frogs.</title>
        <authorList>
            <person name="Hicks J."/>
            <person name="Zeineldin M."/>
            <person name="Ward H."/>
            <person name="Wuenschmann A."/>
            <person name="Camp P."/>
            <person name="Farrell D."/>
            <person name="Lehman K."/>
            <person name="Thacker T."/>
            <person name="Cuthbert E."/>
        </authorList>
    </citation>
    <scope>NUCLEOTIDE SEQUENCE [LARGE SCALE GENOMIC DNA]</scope>
    <source>
        <strain evidence="7 8">Wuenschmanii</strain>
    </source>
</reference>
<keyword evidence="6" id="KW-0472">Membrane</keyword>
<dbReference type="Pfam" id="PF13531">
    <property type="entry name" value="SBP_bac_11"/>
    <property type="match status" value="1"/>
</dbReference>
<accession>A0ABY8VXB3</accession>
<evidence type="ECO:0000256" key="1">
    <source>
        <dbReference type="ARBA" id="ARBA00004418"/>
    </source>
</evidence>
<sequence length="370" mass="40789">MTEPTQQPPRWRRAVAGVPRLNIVGLAAIVVAAGLLAFHNLQHDKSANQILNVSYDPTRELYAEIDRHFVEQYKKQTGVTVEVKQSHGGSGRQTADVIAGKQKADVVSLALPSDIEALRKRGLVGADWQKRLPNNSVPYTSTIVFVVHKDNPKHIHDWPDLIKDDVEIVNPDPRTSGNGKLSVLAAWGSVTTRGGSDAQASDFVRDLLTHVVAADPGARSAAITYSVEKVGDVHLTWENEALREVAENKNEFEIVYPPTSIRAEPAVTWVDANLSDKKLASYAKAYLEYLYTDAAQETAAEYGYRPIKPEILAKHRDRLPAIDLFPISAIAKNWNDAREKFFGNNGIYDVVSSAPARKASAHSRRKAKTS</sequence>
<dbReference type="CDD" id="cd01005">
    <property type="entry name" value="PBP2_CysP"/>
    <property type="match status" value="1"/>
</dbReference>
<proteinExistence type="inferred from homology"/>
<name>A0ABY8VXB3_9MYCO</name>
<comment type="subcellular location">
    <subcellularLocation>
        <location evidence="1">Periplasm</location>
    </subcellularLocation>
</comment>
<keyword evidence="3" id="KW-0813">Transport</keyword>
<gene>
    <name evidence="7" type="ORF">PT015_18180</name>
</gene>
<protein>
    <submittedName>
        <fullName evidence="7">Sulfate ABC transporter substrate-binding protein</fullName>
    </submittedName>
</protein>
<evidence type="ECO:0000256" key="3">
    <source>
        <dbReference type="ARBA" id="ARBA00022448"/>
    </source>
</evidence>